<dbReference type="RefSeq" id="WP_351978280.1">
    <property type="nucleotide sequence ID" value="NZ_JBEPBX010000032.1"/>
</dbReference>
<accession>A0ABV1V252</accession>
<feature type="chain" id="PRO_5045335209" evidence="1">
    <location>
        <begin position="19"/>
        <end position="270"/>
    </location>
</feature>
<dbReference type="EMBL" id="JBEPBX010000032">
    <property type="protein sequence ID" value="MER6617098.1"/>
    <property type="molecule type" value="Genomic_DNA"/>
</dbReference>
<protein>
    <submittedName>
        <fullName evidence="3">META domain-containing protein</fullName>
    </submittedName>
</protein>
<dbReference type="PANTHER" id="PTHR35535:SF2">
    <property type="entry name" value="DUF306 DOMAIN-CONTAINING PROTEIN"/>
    <property type="match status" value="1"/>
</dbReference>
<evidence type="ECO:0000313" key="3">
    <source>
        <dbReference type="EMBL" id="MER6617098.1"/>
    </source>
</evidence>
<evidence type="ECO:0000313" key="4">
    <source>
        <dbReference type="Proteomes" id="UP001445472"/>
    </source>
</evidence>
<dbReference type="InterPro" id="IPR053147">
    <property type="entry name" value="Hsp_HslJ-like"/>
</dbReference>
<comment type="caution">
    <text evidence="3">The sequence shown here is derived from an EMBL/GenBank/DDBJ whole genome shotgun (WGS) entry which is preliminary data.</text>
</comment>
<organism evidence="3 4">
    <name type="scientific">Streptomyces xantholiticus</name>
    <dbReference type="NCBI Taxonomy" id="68285"/>
    <lineage>
        <taxon>Bacteria</taxon>
        <taxon>Bacillati</taxon>
        <taxon>Actinomycetota</taxon>
        <taxon>Actinomycetes</taxon>
        <taxon>Kitasatosporales</taxon>
        <taxon>Streptomycetaceae</taxon>
        <taxon>Streptomyces</taxon>
    </lineage>
</organism>
<dbReference type="InterPro" id="IPR005184">
    <property type="entry name" value="DUF306_Meta_HslJ"/>
</dbReference>
<dbReference type="Proteomes" id="UP001445472">
    <property type="component" value="Unassembled WGS sequence"/>
</dbReference>
<evidence type="ECO:0000259" key="2">
    <source>
        <dbReference type="Pfam" id="PF03724"/>
    </source>
</evidence>
<feature type="signal peptide" evidence="1">
    <location>
        <begin position="1"/>
        <end position="18"/>
    </location>
</feature>
<dbReference type="PANTHER" id="PTHR35535">
    <property type="entry name" value="HEAT SHOCK PROTEIN HSLJ"/>
    <property type="match status" value="1"/>
</dbReference>
<dbReference type="Gene3D" id="2.40.128.270">
    <property type="match status" value="2"/>
</dbReference>
<sequence>MRTQLSIPVTALAVLALAACGTESGSGSGAGSVQPDVPVTGVHWSVDSVTVDGRRTMAPADAHVEITDEGRAQGNYGCNHFGADVKVEGDTITVRPAEMTEMACEKKVQNFEDTLRAALTGRLTAKLTDGRLTLTTQKGDSVTLTSQPSPPLVGTKWSVNSLISGETAESLPAGTENKAHLTFGKDGSVRGSLGCNRFTSTAEISEDSITFGRLASTRKLCKGPEMDLERKLVESLKGTVTYELSHRSLTLTRADGEGFAAVVADTSGEK</sequence>
<proteinExistence type="predicted"/>
<dbReference type="InterPro" id="IPR038670">
    <property type="entry name" value="HslJ-like_sf"/>
</dbReference>
<feature type="domain" description="DUF306" evidence="2">
    <location>
        <begin position="38"/>
        <end position="142"/>
    </location>
</feature>
<gene>
    <name evidence="3" type="ORF">ABT276_27815</name>
</gene>
<feature type="domain" description="DUF306" evidence="2">
    <location>
        <begin position="151"/>
        <end position="258"/>
    </location>
</feature>
<evidence type="ECO:0000256" key="1">
    <source>
        <dbReference type="SAM" id="SignalP"/>
    </source>
</evidence>
<dbReference type="PROSITE" id="PS51257">
    <property type="entry name" value="PROKAR_LIPOPROTEIN"/>
    <property type="match status" value="1"/>
</dbReference>
<dbReference type="Pfam" id="PF03724">
    <property type="entry name" value="META"/>
    <property type="match status" value="2"/>
</dbReference>
<keyword evidence="1" id="KW-0732">Signal</keyword>
<reference evidence="3 4" key="1">
    <citation type="submission" date="2024-06" db="EMBL/GenBank/DDBJ databases">
        <title>The Natural Products Discovery Center: Release of the First 8490 Sequenced Strains for Exploring Actinobacteria Biosynthetic Diversity.</title>
        <authorList>
            <person name="Kalkreuter E."/>
            <person name="Kautsar S.A."/>
            <person name="Yang D."/>
            <person name="Bader C.D."/>
            <person name="Teijaro C.N."/>
            <person name="Fluegel L."/>
            <person name="Davis C.M."/>
            <person name="Simpson J.R."/>
            <person name="Lauterbach L."/>
            <person name="Steele A.D."/>
            <person name="Gui C."/>
            <person name="Meng S."/>
            <person name="Li G."/>
            <person name="Viehrig K."/>
            <person name="Ye F."/>
            <person name="Su P."/>
            <person name="Kiefer A.F."/>
            <person name="Nichols A."/>
            <person name="Cepeda A.J."/>
            <person name="Yan W."/>
            <person name="Fan B."/>
            <person name="Jiang Y."/>
            <person name="Adhikari A."/>
            <person name="Zheng C.-J."/>
            <person name="Schuster L."/>
            <person name="Cowan T.M."/>
            <person name="Smanski M.J."/>
            <person name="Chevrette M.G."/>
            <person name="De Carvalho L.P.S."/>
            <person name="Shen B."/>
        </authorList>
    </citation>
    <scope>NUCLEOTIDE SEQUENCE [LARGE SCALE GENOMIC DNA]</scope>
    <source>
        <strain evidence="3 4">NPDC000837</strain>
    </source>
</reference>
<keyword evidence="4" id="KW-1185">Reference proteome</keyword>
<name>A0ABV1V252_9ACTN</name>